<dbReference type="PANTHER" id="PTHR36451">
    <property type="entry name" value="PAPS-DEPENDENT SULFOTRANSFERASE STF3"/>
    <property type="match status" value="1"/>
</dbReference>
<dbReference type="InterPro" id="IPR027417">
    <property type="entry name" value="P-loop_NTPase"/>
</dbReference>
<dbReference type="Pfam" id="PF13469">
    <property type="entry name" value="Sulfotransfer_3"/>
    <property type="match status" value="1"/>
</dbReference>
<reference evidence="2" key="1">
    <citation type="submission" date="2017-06" db="EMBL/GenBank/DDBJ databases">
        <title>Complete Genome Sequence of Mycobacterium shigaense.</title>
        <authorList>
            <person name="Fukano H."/>
            <person name="Yoshida M."/>
            <person name="Kazumi Y."/>
            <person name="Ogura Y."/>
            <person name="Mitarai S."/>
            <person name="Hayashi T."/>
            <person name="Hoshino Y."/>
        </authorList>
    </citation>
    <scope>NUCLEOTIDE SEQUENCE [LARGE SCALE GENOMIC DNA]</scope>
    <source>
        <strain evidence="2">UN-152</strain>
    </source>
</reference>
<dbReference type="OrthoDB" id="9777890at2"/>
<name>A0A1Z4EI37_9MYCO</name>
<organism evidence="1 2">
    <name type="scientific">Mycobacterium shigaense</name>
    <dbReference type="NCBI Taxonomy" id="722731"/>
    <lineage>
        <taxon>Bacteria</taxon>
        <taxon>Bacillati</taxon>
        <taxon>Actinomycetota</taxon>
        <taxon>Actinomycetes</taxon>
        <taxon>Mycobacteriales</taxon>
        <taxon>Mycobacteriaceae</taxon>
        <taxon>Mycobacterium</taxon>
        <taxon>Mycobacterium simiae complex</taxon>
    </lineage>
</organism>
<keyword evidence="1" id="KW-0808">Transferase</keyword>
<dbReference type="Gene3D" id="3.40.50.300">
    <property type="entry name" value="P-loop containing nucleotide triphosphate hydrolases"/>
    <property type="match status" value="1"/>
</dbReference>
<gene>
    <name evidence="1" type="ORF">MSG_02458</name>
</gene>
<dbReference type="KEGG" id="mshg:MSG_02458"/>
<dbReference type="GO" id="GO:0016740">
    <property type="term" value="F:transferase activity"/>
    <property type="evidence" value="ECO:0007669"/>
    <property type="project" value="UniProtKB-KW"/>
</dbReference>
<dbReference type="PANTHER" id="PTHR36451:SF1">
    <property type="entry name" value="OMEGA-HYDROXY-BETA-DIHYDROMENAQUINONE-9 SULFOTRANSFERASE STF3"/>
    <property type="match status" value="1"/>
</dbReference>
<accession>A0A1Z4EI37</accession>
<proteinExistence type="predicted"/>
<sequence>MAASSAFAVAAVLADAQRKEKLTDWGPSEFEGPLRVLLDDYARADLNEIGVHILRSGIVHSLRMRLRAQEWIRRHPEILEQRVTAPVVVVGMMRSGTTLLQRLLAADPRFLCAYGWEVVEVAPRLDYQFTDAPDPRIAISQAREAKSRELAPDLFAIHPMYAREAEEEIVFLADAFLSHVPESGAHLPRYRSWLDEQDFSPAYGYLHRMLQFIQWQKRKRGVQAQRWVLKSPAHLGYLDVLRAQFPDLHIVHMHRDPCTTIASGASLNATLHAMHADTVDVDRVGAQWLQRMGWTNDRALAARDAWAVETGGPTAAASALVTDIGFDDAVADPIGQVARVYDAIGMPLTATVEDAMRRWLAERPREAARPPYGLEHYGLLPEQVNERFALYNKRFGQYIGGRTHA</sequence>
<dbReference type="InterPro" id="IPR052736">
    <property type="entry name" value="Stf3_sulfotransferase"/>
</dbReference>
<dbReference type="Proteomes" id="UP000217736">
    <property type="component" value="Chromosome"/>
</dbReference>
<dbReference type="EMBL" id="AP018164">
    <property type="protein sequence ID" value="BAX92602.1"/>
    <property type="molecule type" value="Genomic_DNA"/>
</dbReference>
<evidence type="ECO:0000313" key="2">
    <source>
        <dbReference type="Proteomes" id="UP000217736"/>
    </source>
</evidence>
<keyword evidence="2" id="KW-1185">Reference proteome</keyword>
<dbReference type="SUPFAM" id="SSF52540">
    <property type="entry name" value="P-loop containing nucleoside triphosphate hydrolases"/>
    <property type="match status" value="1"/>
</dbReference>
<dbReference type="RefSeq" id="WP_096439911.1">
    <property type="nucleotide sequence ID" value="NZ_AP018164.1"/>
</dbReference>
<evidence type="ECO:0000313" key="1">
    <source>
        <dbReference type="EMBL" id="BAX92602.1"/>
    </source>
</evidence>
<protein>
    <submittedName>
        <fullName evidence="1">Putative sulfotransferase</fullName>
    </submittedName>
</protein>
<dbReference type="AlphaFoldDB" id="A0A1Z4EI37"/>